<feature type="transmembrane region" description="Helical" evidence="1">
    <location>
        <begin position="53"/>
        <end position="80"/>
    </location>
</feature>
<name>K5XEJ5_AGABU</name>
<dbReference type="KEGG" id="abp:AGABI1DRAFT70265"/>
<dbReference type="InParanoid" id="K5XEJ5"/>
<gene>
    <name evidence="2" type="ORF">AGABI1DRAFT_70265</name>
</gene>
<dbReference type="OrthoDB" id="3227739at2759"/>
<evidence type="ECO:0008006" key="4">
    <source>
        <dbReference type="Google" id="ProtNLM"/>
    </source>
</evidence>
<reference evidence="3" key="1">
    <citation type="journal article" date="2012" name="Proc. Natl. Acad. Sci. U.S.A.">
        <title>Genome sequence of the button mushroom Agaricus bisporus reveals mechanisms governing adaptation to a humic-rich ecological niche.</title>
        <authorList>
            <person name="Morin E."/>
            <person name="Kohler A."/>
            <person name="Baker A.R."/>
            <person name="Foulongne-Oriol M."/>
            <person name="Lombard V."/>
            <person name="Nagy L.G."/>
            <person name="Ohm R.A."/>
            <person name="Patyshakuliyeva A."/>
            <person name="Brun A."/>
            <person name="Aerts A.L."/>
            <person name="Bailey A.M."/>
            <person name="Billette C."/>
            <person name="Coutinho P.M."/>
            <person name="Deakin G."/>
            <person name="Doddapaneni H."/>
            <person name="Floudas D."/>
            <person name="Grimwood J."/>
            <person name="Hilden K."/>
            <person name="Kuees U."/>
            <person name="LaButti K.M."/>
            <person name="Lapidus A."/>
            <person name="Lindquist E.A."/>
            <person name="Lucas S.M."/>
            <person name="Murat C."/>
            <person name="Riley R.W."/>
            <person name="Salamov A.A."/>
            <person name="Schmutz J."/>
            <person name="Subramanian V."/>
            <person name="Woesten H.A.B."/>
            <person name="Xu J."/>
            <person name="Eastwood D.C."/>
            <person name="Foster G.D."/>
            <person name="Sonnenberg A.S."/>
            <person name="Cullen D."/>
            <person name="de Vries R.P."/>
            <person name="Lundell T."/>
            <person name="Hibbett D.S."/>
            <person name="Henrissat B."/>
            <person name="Burton K.S."/>
            <person name="Kerrigan R.W."/>
            <person name="Challen M.P."/>
            <person name="Grigoriev I.V."/>
            <person name="Martin F."/>
        </authorList>
    </citation>
    <scope>NUCLEOTIDE SEQUENCE [LARGE SCALE GENOMIC DNA]</scope>
    <source>
        <strain evidence="3">JB137-S8 / ATCC MYA-4627 / FGSC 10392</strain>
    </source>
</reference>
<dbReference type="Proteomes" id="UP000008493">
    <property type="component" value="Unassembled WGS sequence"/>
</dbReference>
<dbReference type="HOGENOM" id="CLU_095057_1_1_1"/>
<feature type="transmembrane region" description="Helical" evidence="1">
    <location>
        <begin position="136"/>
        <end position="155"/>
    </location>
</feature>
<feature type="transmembrane region" description="Helical" evidence="1">
    <location>
        <begin position="12"/>
        <end position="33"/>
    </location>
</feature>
<dbReference type="OMA" id="HTESAFC"/>
<accession>K5XEJ5</accession>
<dbReference type="AlphaFoldDB" id="K5XEJ5"/>
<keyword evidence="1" id="KW-1133">Transmembrane helix</keyword>
<proteinExistence type="predicted"/>
<dbReference type="RefSeq" id="XP_007327278.1">
    <property type="nucleotide sequence ID" value="XM_007327216.1"/>
</dbReference>
<keyword evidence="1" id="KW-0812">Transmembrane</keyword>
<dbReference type="GeneID" id="18830868"/>
<organism evidence="2 3">
    <name type="scientific">Agaricus bisporus var. burnettii (strain JB137-S8 / ATCC MYA-4627 / FGSC 10392)</name>
    <name type="common">White button mushroom</name>
    <dbReference type="NCBI Taxonomy" id="597362"/>
    <lineage>
        <taxon>Eukaryota</taxon>
        <taxon>Fungi</taxon>
        <taxon>Dikarya</taxon>
        <taxon>Basidiomycota</taxon>
        <taxon>Agaricomycotina</taxon>
        <taxon>Agaricomycetes</taxon>
        <taxon>Agaricomycetidae</taxon>
        <taxon>Agaricales</taxon>
        <taxon>Agaricineae</taxon>
        <taxon>Agaricaceae</taxon>
        <taxon>Agaricus</taxon>
    </lineage>
</organism>
<keyword evidence="1" id="KW-0472">Membrane</keyword>
<dbReference type="EMBL" id="JH971387">
    <property type="protein sequence ID" value="EKM81803.1"/>
    <property type="molecule type" value="Genomic_DNA"/>
</dbReference>
<feature type="transmembrane region" description="Helical" evidence="1">
    <location>
        <begin position="92"/>
        <end position="116"/>
    </location>
</feature>
<evidence type="ECO:0000313" key="2">
    <source>
        <dbReference type="EMBL" id="EKM81803.1"/>
    </source>
</evidence>
<evidence type="ECO:0000313" key="3">
    <source>
        <dbReference type="Proteomes" id="UP000008493"/>
    </source>
</evidence>
<sequence length="205" mass="23161">MKVSGWTPYIRLGLYAFTMVESIIMLCITAARLHYTTQKPFRDPFFGTTGVPFYDPIVVALLFASLITMGWSMFVLIAKFQRLEFFVLTTRLGEIVILSTFWLSWVTSTGIASSYWGSGMICNYYQPCQLLSAMLANAWVTWTMLSALLILAIFFDSVKKLGNGSANDSKRREITKHTESAFCVNTSEGKVSFYGSLETKEKMSY</sequence>
<keyword evidence="3" id="KW-1185">Reference proteome</keyword>
<evidence type="ECO:0000256" key="1">
    <source>
        <dbReference type="SAM" id="Phobius"/>
    </source>
</evidence>
<protein>
    <recommendedName>
        <fullName evidence="4">MARVEL domain-containing protein</fullName>
    </recommendedName>
</protein>